<dbReference type="EC" id="2.7.13.3" evidence="4"/>
<proteinExistence type="predicted"/>
<dbReference type="SUPFAM" id="SSF158472">
    <property type="entry name" value="HAMP domain-like"/>
    <property type="match status" value="1"/>
</dbReference>
<accession>A0A8J3BID2</accession>
<keyword evidence="8 15" id="KW-0418">Kinase</keyword>
<dbReference type="EMBL" id="BMQC01000002">
    <property type="protein sequence ID" value="GGK16947.1"/>
    <property type="molecule type" value="Genomic_DNA"/>
</dbReference>
<evidence type="ECO:0000256" key="1">
    <source>
        <dbReference type="ARBA" id="ARBA00000085"/>
    </source>
</evidence>
<dbReference type="CDD" id="cd00075">
    <property type="entry name" value="HATPase"/>
    <property type="match status" value="1"/>
</dbReference>
<evidence type="ECO:0000313" key="15">
    <source>
        <dbReference type="EMBL" id="GGK16947.1"/>
    </source>
</evidence>
<protein>
    <recommendedName>
        <fullName evidence="4">histidine kinase</fullName>
        <ecNumber evidence="4">2.7.13.3</ecNumber>
    </recommendedName>
</protein>
<dbReference type="SMART" id="SM00304">
    <property type="entry name" value="HAMP"/>
    <property type="match status" value="1"/>
</dbReference>
<dbReference type="GO" id="GO:0000155">
    <property type="term" value="F:phosphorelay sensor kinase activity"/>
    <property type="evidence" value="ECO:0007669"/>
    <property type="project" value="InterPro"/>
</dbReference>
<dbReference type="SUPFAM" id="SSF55874">
    <property type="entry name" value="ATPase domain of HSP90 chaperone/DNA topoisomerase II/histidine kinase"/>
    <property type="match status" value="1"/>
</dbReference>
<dbReference type="Pfam" id="PF00672">
    <property type="entry name" value="HAMP"/>
    <property type="match status" value="1"/>
</dbReference>
<dbReference type="CDD" id="cd00082">
    <property type="entry name" value="HisKA"/>
    <property type="match status" value="1"/>
</dbReference>
<name>A0A8J3BID2_9ACTN</name>
<keyword evidence="5" id="KW-0597">Phosphoprotein</keyword>
<dbReference type="Gene3D" id="6.10.340.10">
    <property type="match status" value="1"/>
</dbReference>
<dbReference type="FunFam" id="1.10.287.130:FF:000001">
    <property type="entry name" value="Two-component sensor histidine kinase"/>
    <property type="match status" value="1"/>
</dbReference>
<feature type="domain" description="Histidine kinase" evidence="13">
    <location>
        <begin position="283"/>
        <end position="515"/>
    </location>
</feature>
<comment type="caution">
    <text evidence="15">The sequence shown here is derived from an EMBL/GenBank/DDBJ whole genome shotgun (WGS) entry which is preliminary data.</text>
</comment>
<comment type="subcellular location">
    <subcellularLocation>
        <location evidence="3">Cell membrane</location>
    </subcellularLocation>
</comment>
<dbReference type="Gene3D" id="3.30.565.10">
    <property type="entry name" value="Histidine kinase-like ATPase, C-terminal domain"/>
    <property type="match status" value="1"/>
</dbReference>
<sequence>MTAPRPTRRRWWARRPWPAWARPAWRSWPAWARPAWTRPAWRPWTLRARLAAALILLSAVGLVAANAAGVVLLRTYLVDQVDERLTAMGHRAARGTPPPAGRDRAGTLGADVALYFYGADGVLAGRSEVDPALRAPTLPDYPALRARAATGRPFTVAADGTWRAVARSREGGGVVVLAASLREVAATTRSLLLIDAAAGGVVLVALGLVGFWVVRIGLSPLTRMGEVAARITVGDLSRRVPGGDPHTEPGRLGATLNGMLARLEAEVAARAQSEHRLRRFLGDASHELRTPLTSIRGFAELYRRGGAPPGPALDETIGRIEDEAVRMGLLVDDLLLLARLDVQRPMARERVDLTAVVADTVRDARARAPQRTVRLEPVAGDLGPVLVDGDEHRLRQVAANLVDNALRHAGAHATVTVRVGSRDAPTDADPPDRPDGPVAVLEVSDTGVGIAPAHADRVFERLYRVDASRTRSLGGGAGLGLAIVSAIVHGHGGTVALDSTPGRGATFRVLLPAADTDDS</sequence>
<evidence type="ECO:0000256" key="7">
    <source>
        <dbReference type="ARBA" id="ARBA00022692"/>
    </source>
</evidence>
<dbReference type="SUPFAM" id="SSF47384">
    <property type="entry name" value="Homodimeric domain of signal transducing histidine kinase"/>
    <property type="match status" value="1"/>
</dbReference>
<dbReference type="Gene3D" id="1.10.287.130">
    <property type="match status" value="1"/>
</dbReference>
<dbReference type="InterPro" id="IPR005467">
    <property type="entry name" value="His_kinase_dom"/>
</dbReference>
<dbReference type="InterPro" id="IPR003661">
    <property type="entry name" value="HisK_dim/P_dom"/>
</dbReference>
<evidence type="ECO:0000313" key="16">
    <source>
        <dbReference type="Proteomes" id="UP000662200"/>
    </source>
</evidence>
<dbReference type="CDD" id="cd06225">
    <property type="entry name" value="HAMP"/>
    <property type="match status" value="1"/>
</dbReference>
<evidence type="ECO:0000256" key="8">
    <source>
        <dbReference type="ARBA" id="ARBA00022777"/>
    </source>
</evidence>
<evidence type="ECO:0000256" key="11">
    <source>
        <dbReference type="ARBA" id="ARBA00023136"/>
    </source>
</evidence>
<dbReference type="Pfam" id="PF00512">
    <property type="entry name" value="HisKA"/>
    <property type="match status" value="1"/>
</dbReference>
<dbReference type="PROSITE" id="PS50109">
    <property type="entry name" value="HIS_KIN"/>
    <property type="match status" value="1"/>
</dbReference>
<dbReference type="Pfam" id="PF02518">
    <property type="entry name" value="HATPase_c"/>
    <property type="match status" value="1"/>
</dbReference>
<dbReference type="PRINTS" id="PR00344">
    <property type="entry name" value="BCTRLSENSOR"/>
</dbReference>
<evidence type="ECO:0000259" key="14">
    <source>
        <dbReference type="PROSITE" id="PS50885"/>
    </source>
</evidence>
<evidence type="ECO:0000256" key="10">
    <source>
        <dbReference type="ARBA" id="ARBA00023012"/>
    </source>
</evidence>
<keyword evidence="10" id="KW-0902">Two-component regulatory system</keyword>
<gene>
    <name evidence="15" type="ORF">GCM10010124_06870</name>
</gene>
<dbReference type="PROSITE" id="PS50885">
    <property type="entry name" value="HAMP"/>
    <property type="match status" value="1"/>
</dbReference>
<dbReference type="PANTHER" id="PTHR45436:SF5">
    <property type="entry name" value="SENSOR HISTIDINE KINASE TRCS"/>
    <property type="match status" value="1"/>
</dbReference>
<evidence type="ECO:0000256" key="6">
    <source>
        <dbReference type="ARBA" id="ARBA00022679"/>
    </source>
</evidence>
<dbReference type="PANTHER" id="PTHR45436">
    <property type="entry name" value="SENSOR HISTIDINE KINASE YKOH"/>
    <property type="match status" value="1"/>
</dbReference>
<dbReference type="InterPro" id="IPR050428">
    <property type="entry name" value="TCS_sensor_his_kinase"/>
</dbReference>
<organism evidence="15 16">
    <name type="scientific">Pilimelia terevasa</name>
    <dbReference type="NCBI Taxonomy" id="53372"/>
    <lineage>
        <taxon>Bacteria</taxon>
        <taxon>Bacillati</taxon>
        <taxon>Actinomycetota</taxon>
        <taxon>Actinomycetes</taxon>
        <taxon>Micromonosporales</taxon>
        <taxon>Micromonosporaceae</taxon>
        <taxon>Pilimelia</taxon>
    </lineage>
</organism>
<evidence type="ECO:0000256" key="12">
    <source>
        <dbReference type="SAM" id="Phobius"/>
    </source>
</evidence>
<dbReference type="InterPro" id="IPR004358">
    <property type="entry name" value="Sig_transdc_His_kin-like_C"/>
</dbReference>
<dbReference type="AlphaFoldDB" id="A0A8J3BID2"/>
<dbReference type="Proteomes" id="UP000662200">
    <property type="component" value="Unassembled WGS sequence"/>
</dbReference>
<keyword evidence="9 12" id="KW-1133">Transmembrane helix</keyword>
<dbReference type="InterPro" id="IPR003660">
    <property type="entry name" value="HAMP_dom"/>
</dbReference>
<evidence type="ECO:0000256" key="3">
    <source>
        <dbReference type="ARBA" id="ARBA00004236"/>
    </source>
</evidence>
<evidence type="ECO:0000256" key="2">
    <source>
        <dbReference type="ARBA" id="ARBA00001968"/>
    </source>
</evidence>
<keyword evidence="7 12" id="KW-0812">Transmembrane</keyword>
<evidence type="ECO:0000256" key="9">
    <source>
        <dbReference type="ARBA" id="ARBA00022989"/>
    </source>
</evidence>
<feature type="domain" description="HAMP" evidence="14">
    <location>
        <begin position="215"/>
        <end position="268"/>
    </location>
</feature>
<dbReference type="SMART" id="SM00387">
    <property type="entry name" value="HATPase_c"/>
    <property type="match status" value="1"/>
</dbReference>
<evidence type="ECO:0000256" key="5">
    <source>
        <dbReference type="ARBA" id="ARBA00022553"/>
    </source>
</evidence>
<dbReference type="InterPro" id="IPR036097">
    <property type="entry name" value="HisK_dim/P_sf"/>
</dbReference>
<dbReference type="SMART" id="SM00388">
    <property type="entry name" value="HisKA"/>
    <property type="match status" value="1"/>
</dbReference>
<comment type="catalytic activity">
    <reaction evidence="1">
        <text>ATP + protein L-histidine = ADP + protein N-phospho-L-histidine.</text>
        <dbReference type="EC" id="2.7.13.3"/>
    </reaction>
</comment>
<keyword evidence="6" id="KW-0808">Transferase</keyword>
<comment type="cofactor">
    <cofactor evidence="2">
        <name>a divalent metal cation</name>
        <dbReference type="ChEBI" id="CHEBI:60240"/>
    </cofactor>
</comment>
<dbReference type="FunFam" id="3.30.565.10:FF:000006">
    <property type="entry name" value="Sensor histidine kinase WalK"/>
    <property type="match status" value="1"/>
</dbReference>
<keyword evidence="16" id="KW-1185">Reference proteome</keyword>
<dbReference type="RefSeq" id="WP_229789314.1">
    <property type="nucleotide sequence ID" value="NZ_BMQC01000002.1"/>
</dbReference>
<reference evidence="15" key="2">
    <citation type="submission" date="2020-09" db="EMBL/GenBank/DDBJ databases">
        <authorList>
            <person name="Sun Q."/>
            <person name="Ohkuma M."/>
        </authorList>
    </citation>
    <scope>NUCLEOTIDE SEQUENCE</scope>
    <source>
        <strain evidence="15">JCM 3091</strain>
    </source>
</reference>
<keyword evidence="11 12" id="KW-0472">Membrane</keyword>
<dbReference type="InterPro" id="IPR003594">
    <property type="entry name" value="HATPase_dom"/>
</dbReference>
<feature type="transmembrane region" description="Helical" evidence="12">
    <location>
        <begin position="191"/>
        <end position="214"/>
    </location>
</feature>
<dbReference type="InterPro" id="IPR036890">
    <property type="entry name" value="HATPase_C_sf"/>
</dbReference>
<dbReference type="GO" id="GO:0005509">
    <property type="term" value="F:calcium ion binding"/>
    <property type="evidence" value="ECO:0007669"/>
    <property type="project" value="UniProtKB-ARBA"/>
</dbReference>
<evidence type="ECO:0000259" key="13">
    <source>
        <dbReference type="PROSITE" id="PS50109"/>
    </source>
</evidence>
<dbReference type="GO" id="GO:0005886">
    <property type="term" value="C:plasma membrane"/>
    <property type="evidence" value="ECO:0007669"/>
    <property type="project" value="UniProtKB-SubCell"/>
</dbReference>
<reference evidence="15" key="1">
    <citation type="journal article" date="2014" name="Int. J. Syst. Evol. Microbiol.">
        <title>Complete genome sequence of Corynebacterium casei LMG S-19264T (=DSM 44701T), isolated from a smear-ripened cheese.</title>
        <authorList>
            <consortium name="US DOE Joint Genome Institute (JGI-PGF)"/>
            <person name="Walter F."/>
            <person name="Albersmeier A."/>
            <person name="Kalinowski J."/>
            <person name="Ruckert C."/>
        </authorList>
    </citation>
    <scope>NUCLEOTIDE SEQUENCE</scope>
    <source>
        <strain evidence="15">JCM 3091</strain>
    </source>
</reference>
<evidence type="ECO:0000256" key="4">
    <source>
        <dbReference type="ARBA" id="ARBA00012438"/>
    </source>
</evidence>